<organism evidence="1 2">
    <name type="scientific">Bipolaris oryzae ATCC 44560</name>
    <dbReference type="NCBI Taxonomy" id="930090"/>
    <lineage>
        <taxon>Eukaryota</taxon>
        <taxon>Fungi</taxon>
        <taxon>Dikarya</taxon>
        <taxon>Ascomycota</taxon>
        <taxon>Pezizomycotina</taxon>
        <taxon>Dothideomycetes</taxon>
        <taxon>Pleosporomycetidae</taxon>
        <taxon>Pleosporales</taxon>
        <taxon>Pleosporineae</taxon>
        <taxon>Pleosporaceae</taxon>
        <taxon>Bipolaris</taxon>
    </lineage>
</organism>
<dbReference type="KEGG" id="bor:COCMIDRAFT_106622"/>
<sequence>MDVVLSQLLPCLRHRQRGIAVRRFIHVMPAFFSHRLSTPSPDLIQHARAISPRLIVFFNIGRTTGR</sequence>
<gene>
    <name evidence="1" type="ORF">COCMIDRAFT_106622</name>
</gene>
<evidence type="ECO:0000313" key="1">
    <source>
        <dbReference type="EMBL" id="EUC41245.1"/>
    </source>
</evidence>
<dbReference type="EMBL" id="KI964112">
    <property type="protein sequence ID" value="EUC41245.1"/>
    <property type="molecule type" value="Genomic_DNA"/>
</dbReference>
<evidence type="ECO:0000313" key="2">
    <source>
        <dbReference type="Proteomes" id="UP000054032"/>
    </source>
</evidence>
<dbReference type="AlphaFoldDB" id="W6YUL9"/>
<proteinExistence type="predicted"/>
<dbReference type="HOGENOM" id="CLU_2904028_0_0_1"/>
<dbReference type="GeneID" id="19118891"/>
<reference evidence="1 2" key="1">
    <citation type="journal article" date="2013" name="PLoS Genet.">
        <title>Comparative genome structure, secondary metabolite, and effector coding capacity across Cochliobolus pathogens.</title>
        <authorList>
            <person name="Condon B.J."/>
            <person name="Leng Y."/>
            <person name="Wu D."/>
            <person name="Bushley K.E."/>
            <person name="Ohm R.A."/>
            <person name="Otillar R."/>
            <person name="Martin J."/>
            <person name="Schackwitz W."/>
            <person name="Grimwood J."/>
            <person name="MohdZainudin N."/>
            <person name="Xue C."/>
            <person name="Wang R."/>
            <person name="Manning V.A."/>
            <person name="Dhillon B."/>
            <person name="Tu Z.J."/>
            <person name="Steffenson B.J."/>
            <person name="Salamov A."/>
            <person name="Sun H."/>
            <person name="Lowry S."/>
            <person name="LaButti K."/>
            <person name="Han J."/>
            <person name="Copeland A."/>
            <person name="Lindquist E."/>
            <person name="Barry K."/>
            <person name="Schmutz J."/>
            <person name="Baker S.E."/>
            <person name="Ciuffetti L.M."/>
            <person name="Grigoriev I.V."/>
            <person name="Zhong S."/>
            <person name="Turgeon B.G."/>
        </authorList>
    </citation>
    <scope>NUCLEOTIDE SEQUENCE [LARGE SCALE GENOMIC DNA]</scope>
    <source>
        <strain evidence="1 2">ATCC 44560</strain>
    </source>
</reference>
<dbReference type="RefSeq" id="XP_007692221.1">
    <property type="nucleotide sequence ID" value="XM_007694031.1"/>
</dbReference>
<dbReference type="OrthoDB" id="10303950at2759"/>
<protein>
    <submittedName>
        <fullName evidence="1">Uncharacterized protein</fullName>
    </submittedName>
</protein>
<name>W6YUL9_COCMI</name>
<accession>W6YUL9</accession>
<keyword evidence="2" id="KW-1185">Reference proteome</keyword>
<dbReference type="Proteomes" id="UP000054032">
    <property type="component" value="Unassembled WGS sequence"/>
</dbReference>